<keyword evidence="3" id="KW-1185">Reference proteome</keyword>
<proteinExistence type="predicted"/>
<dbReference type="GO" id="GO:0004177">
    <property type="term" value="F:aminopeptidase activity"/>
    <property type="evidence" value="ECO:0007669"/>
    <property type="project" value="UniProtKB-KW"/>
</dbReference>
<evidence type="ECO:0000313" key="2">
    <source>
        <dbReference type="EMBL" id="KWZ38188.1"/>
    </source>
</evidence>
<keyword evidence="2" id="KW-0645">Protease</keyword>
<dbReference type="SUPFAM" id="SSF55920">
    <property type="entry name" value="Creatinase/aminopeptidase"/>
    <property type="match status" value="1"/>
</dbReference>
<reference evidence="2 3" key="1">
    <citation type="submission" date="2015-11" db="EMBL/GenBank/DDBJ databases">
        <authorList>
            <person name="Sahl J."/>
            <person name="Wagner D."/>
            <person name="Keim P."/>
        </authorList>
    </citation>
    <scope>NUCLEOTIDE SEQUENCE [LARGE SCALE GENOMIC DNA]</scope>
    <source>
        <strain evidence="2 3">BDU18</strain>
    </source>
</reference>
<dbReference type="PANTHER" id="PTHR46112">
    <property type="entry name" value="AMINOPEPTIDASE"/>
    <property type="match status" value="1"/>
</dbReference>
<protein>
    <submittedName>
        <fullName evidence="2">Xaa-Pro aminopeptidase</fullName>
    </submittedName>
</protein>
<feature type="domain" description="Peptidase M24" evidence="1">
    <location>
        <begin position="16"/>
        <end position="264"/>
    </location>
</feature>
<dbReference type="Pfam" id="PF00557">
    <property type="entry name" value="Peptidase_M24"/>
    <property type="match status" value="1"/>
</dbReference>
<sequence>MADHPLPEVRADELESFRALQQLAYRCVETVGGMLYPGITERTAVRLLTEWAQDHGVRNWGHKPFAWFGERTAFAGFSGLTHLAGFNPAFFPSDRRLEPGMPVILDIAPVVDGFVADVGYTTCLGENPILAQIQDDLIAHRELIVTLVNARRTLADVAREVDALCRRQGVEPRHKAYPFHVLAHRIERIATGGKPRFVARFGVDFALNLVAKQMRAGRAQGWSPLWSAERRSEHAPTPGLWAVEPHLGFAGVGAKFEELLVVTADDAYWLDDDLPHVRRWRRRQTAAHAALEYAA</sequence>
<comment type="caution">
    <text evidence="2">The sequence shown here is derived from an EMBL/GenBank/DDBJ whole genome shotgun (WGS) entry which is preliminary data.</text>
</comment>
<keyword evidence="2" id="KW-0378">Hydrolase</keyword>
<dbReference type="EMBL" id="LNJQ01000004">
    <property type="protein sequence ID" value="KWZ38188.1"/>
    <property type="molecule type" value="Genomic_DNA"/>
</dbReference>
<evidence type="ECO:0000313" key="3">
    <source>
        <dbReference type="Proteomes" id="UP000070255"/>
    </source>
</evidence>
<name>A0ABR5T4N1_9BURK</name>
<accession>A0ABR5T4N1</accession>
<dbReference type="Proteomes" id="UP000070255">
    <property type="component" value="Unassembled WGS sequence"/>
</dbReference>
<dbReference type="Gene3D" id="3.90.230.10">
    <property type="entry name" value="Creatinase/methionine aminopeptidase superfamily"/>
    <property type="match status" value="1"/>
</dbReference>
<dbReference type="InterPro" id="IPR050659">
    <property type="entry name" value="Peptidase_M24B"/>
</dbReference>
<organism evidence="2 3">
    <name type="scientific">Burkholderia savannae</name>
    <dbReference type="NCBI Taxonomy" id="1637837"/>
    <lineage>
        <taxon>Bacteria</taxon>
        <taxon>Pseudomonadati</taxon>
        <taxon>Pseudomonadota</taxon>
        <taxon>Betaproteobacteria</taxon>
        <taxon>Burkholderiales</taxon>
        <taxon>Burkholderiaceae</taxon>
        <taxon>Burkholderia</taxon>
        <taxon>pseudomallei group</taxon>
    </lineage>
</organism>
<evidence type="ECO:0000259" key="1">
    <source>
        <dbReference type="Pfam" id="PF00557"/>
    </source>
</evidence>
<gene>
    <name evidence="2" type="ORF">WS72_25290</name>
</gene>
<dbReference type="PANTHER" id="PTHR46112:SF2">
    <property type="entry name" value="XAA-PRO AMINOPEPTIDASE P-RELATED"/>
    <property type="match status" value="1"/>
</dbReference>
<dbReference type="CDD" id="cd01066">
    <property type="entry name" value="APP_MetAP"/>
    <property type="match status" value="1"/>
</dbReference>
<dbReference type="RefSeq" id="WP_038745457.1">
    <property type="nucleotide sequence ID" value="NZ_CP013418.1"/>
</dbReference>
<dbReference type="InterPro" id="IPR036005">
    <property type="entry name" value="Creatinase/aminopeptidase-like"/>
</dbReference>
<keyword evidence="2" id="KW-0031">Aminopeptidase</keyword>
<dbReference type="InterPro" id="IPR000994">
    <property type="entry name" value="Pept_M24"/>
</dbReference>